<dbReference type="EMBL" id="CP133619">
    <property type="protein sequence ID" value="WMV42338.1"/>
    <property type="molecule type" value="Genomic_DNA"/>
</dbReference>
<dbReference type="PANTHER" id="PTHR37984">
    <property type="entry name" value="PROTEIN CBG26694"/>
    <property type="match status" value="1"/>
</dbReference>
<feature type="non-terminal residue" evidence="3">
    <location>
        <position position="195"/>
    </location>
</feature>
<dbReference type="InterPro" id="IPR043128">
    <property type="entry name" value="Rev_trsase/Diguanyl_cyclase"/>
</dbReference>
<dbReference type="FunFam" id="3.30.70.270:FF:000020">
    <property type="entry name" value="Transposon Tf2-6 polyprotein-like Protein"/>
    <property type="match status" value="1"/>
</dbReference>
<keyword evidence="1" id="KW-0511">Multifunctional enzyme</keyword>
<dbReference type="SUPFAM" id="SSF56672">
    <property type="entry name" value="DNA/RNA polymerases"/>
    <property type="match status" value="1"/>
</dbReference>
<protein>
    <recommendedName>
        <fullName evidence="2">Reverse transcriptase/retrotransposon-derived protein RNase H-like domain-containing protein</fullName>
    </recommendedName>
</protein>
<name>A0AAF0UAD1_SOLVR</name>
<evidence type="ECO:0000313" key="4">
    <source>
        <dbReference type="Proteomes" id="UP001234989"/>
    </source>
</evidence>
<gene>
    <name evidence="3" type="ORF">MTR67_035723</name>
</gene>
<dbReference type="InterPro" id="IPR050951">
    <property type="entry name" value="Retrovirus_Pol_polyprotein"/>
</dbReference>
<accession>A0AAF0UAD1</accession>
<dbReference type="AlphaFoldDB" id="A0AAF0UAD1"/>
<evidence type="ECO:0000259" key="2">
    <source>
        <dbReference type="Pfam" id="PF17919"/>
    </source>
</evidence>
<dbReference type="Proteomes" id="UP001234989">
    <property type="component" value="Chromosome 8"/>
</dbReference>
<organism evidence="3 4">
    <name type="scientific">Solanum verrucosum</name>
    <dbReference type="NCBI Taxonomy" id="315347"/>
    <lineage>
        <taxon>Eukaryota</taxon>
        <taxon>Viridiplantae</taxon>
        <taxon>Streptophyta</taxon>
        <taxon>Embryophyta</taxon>
        <taxon>Tracheophyta</taxon>
        <taxon>Spermatophyta</taxon>
        <taxon>Magnoliopsida</taxon>
        <taxon>eudicotyledons</taxon>
        <taxon>Gunneridae</taxon>
        <taxon>Pentapetalae</taxon>
        <taxon>asterids</taxon>
        <taxon>lamiids</taxon>
        <taxon>Solanales</taxon>
        <taxon>Solanaceae</taxon>
        <taxon>Solanoideae</taxon>
        <taxon>Solaneae</taxon>
        <taxon>Solanum</taxon>
    </lineage>
</organism>
<dbReference type="InterPro" id="IPR043502">
    <property type="entry name" value="DNA/RNA_pol_sf"/>
</dbReference>
<dbReference type="Gene3D" id="3.30.70.270">
    <property type="match status" value="1"/>
</dbReference>
<sequence length="195" mass="22777">MSRKGVVVDPQKIEAVKNWVRPSSVTEVWSFVGLASYYRRFVKNFASIATQLTRLTKKEVPFEWIDKCEKSFQKLKILLTTTPILALPMEGKYFIIYCDASHSGLGVVLMQDKKVIAYASRQLKHVFTQNDLNLRQQRWMELLKDYDVTIQYHLTSIEVRATFIEEIKVKQFKDENMNERRKKIVSGKAHDANLD</sequence>
<dbReference type="GO" id="GO:0003824">
    <property type="term" value="F:catalytic activity"/>
    <property type="evidence" value="ECO:0007669"/>
    <property type="project" value="UniProtKB-KW"/>
</dbReference>
<evidence type="ECO:0000256" key="1">
    <source>
        <dbReference type="ARBA" id="ARBA00023268"/>
    </source>
</evidence>
<feature type="domain" description="Reverse transcriptase/retrotransposon-derived protein RNase H-like" evidence="2">
    <location>
        <begin position="64"/>
        <end position="125"/>
    </location>
</feature>
<dbReference type="InterPro" id="IPR041577">
    <property type="entry name" value="RT_RNaseH_2"/>
</dbReference>
<dbReference type="PANTHER" id="PTHR37984:SF5">
    <property type="entry name" value="PROTEIN NYNRIN-LIKE"/>
    <property type="match status" value="1"/>
</dbReference>
<dbReference type="Pfam" id="PF17919">
    <property type="entry name" value="RT_RNaseH_2"/>
    <property type="match status" value="1"/>
</dbReference>
<proteinExistence type="predicted"/>
<evidence type="ECO:0000313" key="3">
    <source>
        <dbReference type="EMBL" id="WMV42338.1"/>
    </source>
</evidence>
<reference evidence="3" key="1">
    <citation type="submission" date="2023-08" db="EMBL/GenBank/DDBJ databases">
        <title>A de novo genome assembly of Solanum verrucosum Schlechtendal, a Mexican diploid species geographically isolated from the other diploid A-genome species in potato relatives.</title>
        <authorList>
            <person name="Hosaka K."/>
        </authorList>
    </citation>
    <scope>NUCLEOTIDE SEQUENCE</scope>
    <source>
        <tissue evidence="3">Young leaves</tissue>
    </source>
</reference>
<keyword evidence="4" id="KW-1185">Reference proteome</keyword>